<dbReference type="Proteomes" id="UP000435910">
    <property type="component" value="Unassembled WGS sequence"/>
</dbReference>
<feature type="signal peptide" evidence="2">
    <location>
        <begin position="1"/>
        <end position="20"/>
    </location>
</feature>
<sequence length="147" mass="16115">MRFGKWFILLCLAVGLSACSQGDKQAASDEEPKVLTAKLAAPESAAKNEKAVIKATVLYGEEPVADADEVEFECWKAGSKEDSELIKAKNEGKGVYSMEKAFPEDGHYKVQVHVTAKKQHTMPVADIKVGKATDETDEDEKEEAHHH</sequence>
<keyword evidence="2" id="KW-0732">Signal</keyword>
<evidence type="ECO:0000313" key="6">
    <source>
        <dbReference type="Proteomes" id="UP000435910"/>
    </source>
</evidence>
<evidence type="ECO:0000313" key="4">
    <source>
        <dbReference type="EMBL" id="QPR74435.1"/>
    </source>
</evidence>
<name>A0A415ITF5_BACLI</name>
<protein>
    <submittedName>
        <fullName evidence="4">FixH family protein</fullName>
    </submittedName>
</protein>
<organism evidence="5 6">
    <name type="scientific">Bacillus licheniformis</name>
    <dbReference type="NCBI Taxonomy" id="1402"/>
    <lineage>
        <taxon>Bacteria</taxon>
        <taxon>Bacillati</taxon>
        <taxon>Bacillota</taxon>
        <taxon>Bacilli</taxon>
        <taxon>Bacillales</taxon>
        <taxon>Bacillaceae</taxon>
        <taxon>Bacillus</taxon>
    </lineage>
</organism>
<evidence type="ECO:0000256" key="2">
    <source>
        <dbReference type="SAM" id="SignalP"/>
    </source>
</evidence>
<feature type="region of interest" description="Disordered" evidence="1">
    <location>
        <begin position="121"/>
        <end position="147"/>
    </location>
</feature>
<feature type="domain" description="YtkA-like" evidence="3">
    <location>
        <begin position="30"/>
        <end position="113"/>
    </location>
</feature>
<dbReference type="EMBL" id="CP065647">
    <property type="protein sequence ID" value="QPR74435.1"/>
    <property type="molecule type" value="Genomic_DNA"/>
</dbReference>
<evidence type="ECO:0000313" key="5">
    <source>
        <dbReference type="EMBL" id="TWL34272.1"/>
    </source>
</evidence>
<dbReference type="EMBL" id="NILC01000001">
    <property type="protein sequence ID" value="TWL34272.1"/>
    <property type="molecule type" value="Genomic_DNA"/>
</dbReference>
<dbReference type="InterPro" id="IPR032693">
    <property type="entry name" value="YtkA-like_dom"/>
</dbReference>
<dbReference type="PROSITE" id="PS51257">
    <property type="entry name" value="PROKAR_LIPOPROTEIN"/>
    <property type="match status" value="1"/>
</dbReference>
<dbReference type="Pfam" id="PF13115">
    <property type="entry name" value="YtkA"/>
    <property type="match status" value="1"/>
</dbReference>
<evidence type="ECO:0000259" key="3">
    <source>
        <dbReference type="Pfam" id="PF13115"/>
    </source>
</evidence>
<proteinExistence type="predicted"/>
<accession>A0A415ITF5</accession>
<reference evidence="4 7" key="2">
    <citation type="submission" date="2020-12" db="EMBL/GenBank/DDBJ databases">
        <title>FDA dAtabase for Regulatory Grade micrObial Sequences (FDA-ARGOS): Supporting development and validation of Infectious Disease Dx tests.</title>
        <authorList>
            <person name="Nelson B."/>
            <person name="Plummer A."/>
            <person name="Tallon L."/>
            <person name="Sadzewicz L."/>
            <person name="Zhao X."/>
            <person name="Boylan J."/>
            <person name="Ott S."/>
            <person name="Bowen H."/>
            <person name="Vavikolanu K."/>
            <person name="Mehta A."/>
            <person name="Aluvathingal J."/>
            <person name="Nadendla S."/>
            <person name="Myers T."/>
            <person name="Yan Y."/>
            <person name="Sichtig H."/>
        </authorList>
    </citation>
    <scope>NUCLEOTIDE SEQUENCE [LARGE SCALE GENOMIC DNA]</scope>
    <source>
        <strain evidence="4 7">FDAARGOS_923</strain>
    </source>
</reference>
<dbReference type="Proteomes" id="UP000595038">
    <property type="component" value="Chromosome"/>
</dbReference>
<dbReference type="AlphaFoldDB" id="A0A415ITF5"/>
<dbReference type="RefSeq" id="WP_003184613.1">
    <property type="nucleotide sequence ID" value="NZ_CAJCKC010000019.1"/>
</dbReference>
<evidence type="ECO:0000256" key="1">
    <source>
        <dbReference type="SAM" id="MobiDB-lite"/>
    </source>
</evidence>
<reference evidence="5 6" key="1">
    <citation type="submission" date="2019-06" db="EMBL/GenBank/DDBJ databases">
        <title>Genome sequence analysis of &gt;100 Bacillus licheniformis strains suggests intrinsic resistance to this species.</title>
        <authorList>
            <person name="Wels M."/>
            <person name="Siezen R.J."/>
            <person name="Johansen E."/>
            <person name="Stuer-Lauridsen B."/>
            <person name="Bjerre K."/>
            <person name="Nielsen B.K.K."/>
        </authorList>
    </citation>
    <scope>NUCLEOTIDE SEQUENCE [LARGE SCALE GENOMIC DNA]</scope>
    <source>
        <strain evidence="5 6">BAC-16736</strain>
    </source>
</reference>
<feature type="chain" id="PRO_5044085640" evidence="2">
    <location>
        <begin position="21"/>
        <end position="147"/>
    </location>
</feature>
<gene>
    <name evidence="5" type="ORF">CHCC16736_2052</name>
    <name evidence="4" type="ORF">I6G80_09380</name>
</gene>
<evidence type="ECO:0000313" key="7">
    <source>
        <dbReference type="Proteomes" id="UP000595038"/>
    </source>
</evidence>